<dbReference type="Proteomes" id="UP001419268">
    <property type="component" value="Unassembled WGS sequence"/>
</dbReference>
<proteinExistence type="predicted"/>
<organism evidence="1 2">
    <name type="scientific">Stephania cephalantha</name>
    <dbReference type="NCBI Taxonomy" id="152367"/>
    <lineage>
        <taxon>Eukaryota</taxon>
        <taxon>Viridiplantae</taxon>
        <taxon>Streptophyta</taxon>
        <taxon>Embryophyta</taxon>
        <taxon>Tracheophyta</taxon>
        <taxon>Spermatophyta</taxon>
        <taxon>Magnoliopsida</taxon>
        <taxon>Ranunculales</taxon>
        <taxon>Menispermaceae</taxon>
        <taxon>Menispermoideae</taxon>
        <taxon>Cissampelideae</taxon>
        <taxon>Stephania</taxon>
    </lineage>
</organism>
<name>A0AAP0EZ04_9MAGN</name>
<evidence type="ECO:0000313" key="2">
    <source>
        <dbReference type="Proteomes" id="UP001419268"/>
    </source>
</evidence>
<keyword evidence="2" id="KW-1185">Reference proteome</keyword>
<gene>
    <name evidence="1" type="ORF">Scep_025081</name>
</gene>
<protein>
    <submittedName>
        <fullName evidence="1">Uncharacterized protein</fullName>
    </submittedName>
</protein>
<evidence type="ECO:0000313" key="1">
    <source>
        <dbReference type="EMBL" id="KAK9101651.1"/>
    </source>
</evidence>
<sequence length="52" mass="5915">MSVKAEDWFVANIMVGGGSDTGYDSEDSFAQFNNKSPLSRRNQFLYHFLSSY</sequence>
<reference evidence="1 2" key="1">
    <citation type="submission" date="2024-01" db="EMBL/GenBank/DDBJ databases">
        <title>Genome assemblies of Stephania.</title>
        <authorList>
            <person name="Yang L."/>
        </authorList>
    </citation>
    <scope>NUCLEOTIDE SEQUENCE [LARGE SCALE GENOMIC DNA]</scope>
    <source>
        <strain evidence="1">JXDWG</strain>
        <tissue evidence="1">Leaf</tissue>
    </source>
</reference>
<dbReference type="AlphaFoldDB" id="A0AAP0EZ04"/>
<accession>A0AAP0EZ04</accession>
<dbReference type="EMBL" id="JBBNAG010000010">
    <property type="protein sequence ID" value="KAK9101651.1"/>
    <property type="molecule type" value="Genomic_DNA"/>
</dbReference>
<comment type="caution">
    <text evidence="1">The sequence shown here is derived from an EMBL/GenBank/DDBJ whole genome shotgun (WGS) entry which is preliminary data.</text>
</comment>